<organism evidence="1 2">
    <name type="scientific">Aeromonas veronii</name>
    <dbReference type="NCBI Taxonomy" id="654"/>
    <lineage>
        <taxon>Bacteria</taxon>
        <taxon>Pseudomonadati</taxon>
        <taxon>Pseudomonadota</taxon>
        <taxon>Gammaproteobacteria</taxon>
        <taxon>Aeromonadales</taxon>
        <taxon>Aeromonadaceae</taxon>
        <taxon>Aeromonas</taxon>
    </lineage>
</organism>
<dbReference type="EMBL" id="PZKL01000028">
    <property type="protein sequence ID" value="PTH80960.1"/>
    <property type="molecule type" value="Genomic_DNA"/>
</dbReference>
<dbReference type="AlphaFoldDB" id="A0A2T4N286"/>
<evidence type="ECO:0000313" key="2">
    <source>
        <dbReference type="Proteomes" id="UP000241986"/>
    </source>
</evidence>
<proteinExistence type="predicted"/>
<dbReference type="RefSeq" id="WP_021231525.1">
    <property type="nucleotide sequence ID" value="NZ_CAWQQC010000029.1"/>
</dbReference>
<name>A0A2T4N286_AERVE</name>
<accession>A0A2T4N286</accession>
<gene>
    <name evidence="1" type="ORF">DAA48_11575</name>
</gene>
<protein>
    <submittedName>
        <fullName evidence="1">Uncharacterized protein</fullName>
    </submittedName>
</protein>
<evidence type="ECO:0000313" key="1">
    <source>
        <dbReference type="EMBL" id="PTH80960.1"/>
    </source>
</evidence>
<comment type="caution">
    <text evidence="1">The sequence shown here is derived from an EMBL/GenBank/DDBJ whole genome shotgun (WGS) entry which is preliminary data.</text>
</comment>
<sequence length="107" mass="12039">MKPIADIALMAVVALGLMALGDTLFAWLLICLPPVYWCWPILAWATRRPITARLQLMALAALTCWHWPAGLFTALSIALIWTAKTLKTTPRPQRKGGPVIKNYYFWS</sequence>
<dbReference type="Proteomes" id="UP000241986">
    <property type="component" value="Unassembled WGS sequence"/>
</dbReference>
<reference evidence="1 2" key="1">
    <citation type="submission" date="2018-03" db="EMBL/GenBank/DDBJ databases">
        <title>Aeromonas veronii whole genome sequencing and analysis.</title>
        <authorList>
            <person name="Xie H."/>
            <person name="Liu T."/>
            <person name="Wang K."/>
        </authorList>
    </citation>
    <scope>NUCLEOTIDE SEQUENCE [LARGE SCALE GENOMIC DNA]</scope>
    <source>
        <strain evidence="1 2">XH.VA.1</strain>
    </source>
</reference>